<dbReference type="InterPro" id="IPR011009">
    <property type="entry name" value="Kinase-like_dom_sf"/>
</dbReference>
<keyword evidence="2" id="KW-0677">Repeat</keyword>
<dbReference type="GO" id="GO:0008270">
    <property type="term" value="F:zinc ion binding"/>
    <property type="evidence" value="ECO:0007669"/>
    <property type="project" value="InterPro"/>
</dbReference>
<feature type="repeat" description="PPR" evidence="3">
    <location>
        <begin position="114"/>
        <end position="148"/>
    </location>
</feature>
<reference evidence="5" key="1">
    <citation type="submission" date="2018-01" db="EMBL/GenBank/DDBJ databases">
        <authorList>
            <person name="Mao J.F."/>
        </authorList>
    </citation>
    <scope>NUCLEOTIDE SEQUENCE</scope>
    <source>
        <strain evidence="5">Huo1</strain>
        <tissue evidence="5">Leaf</tissue>
    </source>
</reference>
<name>A0A8X8VZ68_SALSN</name>
<evidence type="ECO:0000256" key="2">
    <source>
        <dbReference type="ARBA" id="ARBA00022737"/>
    </source>
</evidence>
<reference evidence="5" key="2">
    <citation type="submission" date="2020-08" db="EMBL/GenBank/DDBJ databases">
        <title>Plant Genome Project.</title>
        <authorList>
            <person name="Zhang R.-G."/>
        </authorList>
    </citation>
    <scope>NUCLEOTIDE SEQUENCE</scope>
    <source>
        <strain evidence="5">Huo1</strain>
        <tissue evidence="5">Leaf</tissue>
    </source>
</reference>
<accession>A0A8X8VZ68</accession>
<dbReference type="NCBIfam" id="TIGR00756">
    <property type="entry name" value="PPR"/>
    <property type="match status" value="1"/>
</dbReference>
<dbReference type="EMBL" id="PNBA02000022">
    <property type="protein sequence ID" value="KAG6385095.1"/>
    <property type="molecule type" value="Genomic_DNA"/>
</dbReference>
<evidence type="ECO:0000259" key="4">
    <source>
        <dbReference type="Pfam" id="PF14432"/>
    </source>
</evidence>
<dbReference type="Pfam" id="PF14432">
    <property type="entry name" value="DYW_deaminase"/>
    <property type="match status" value="1"/>
</dbReference>
<comment type="similarity">
    <text evidence="1">Belongs to the PPR family. PCMP-H subfamily.</text>
</comment>
<organism evidence="5">
    <name type="scientific">Salvia splendens</name>
    <name type="common">Scarlet sage</name>
    <dbReference type="NCBI Taxonomy" id="180675"/>
    <lineage>
        <taxon>Eukaryota</taxon>
        <taxon>Viridiplantae</taxon>
        <taxon>Streptophyta</taxon>
        <taxon>Embryophyta</taxon>
        <taxon>Tracheophyta</taxon>
        <taxon>Spermatophyta</taxon>
        <taxon>Magnoliopsida</taxon>
        <taxon>eudicotyledons</taxon>
        <taxon>Gunneridae</taxon>
        <taxon>Pentapetalae</taxon>
        <taxon>asterids</taxon>
        <taxon>lamiids</taxon>
        <taxon>Lamiales</taxon>
        <taxon>Lamiaceae</taxon>
        <taxon>Nepetoideae</taxon>
        <taxon>Mentheae</taxon>
        <taxon>Salviinae</taxon>
        <taxon>Salvia</taxon>
        <taxon>Salvia subgen. Calosphace</taxon>
        <taxon>core Calosphace</taxon>
    </lineage>
</organism>
<evidence type="ECO:0000256" key="3">
    <source>
        <dbReference type="PROSITE-ProRule" id="PRU00708"/>
    </source>
</evidence>
<dbReference type="Pfam" id="PF01535">
    <property type="entry name" value="PPR"/>
    <property type="match status" value="1"/>
</dbReference>
<dbReference type="AlphaFoldDB" id="A0A8X8VZ68"/>
<dbReference type="InterPro" id="IPR011990">
    <property type="entry name" value="TPR-like_helical_dom_sf"/>
</dbReference>
<dbReference type="Gene3D" id="3.30.200.20">
    <property type="entry name" value="Phosphorylase Kinase, domain 1"/>
    <property type="match status" value="1"/>
</dbReference>
<dbReference type="PANTHER" id="PTHR24015">
    <property type="entry name" value="OS07G0578800 PROTEIN-RELATED"/>
    <property type="match status" value="1"/>
</dbReference>
<dbReference type="SUPFAM" id="SSF56112">
    <property type="entry name" value="Protein kinase-like (PK-like)"/>
    <property type="match status" value="1"/>
</dbReference>
<dbReference type="InterPro" id="IPR002885">
    <property type="entry name" value="PPR_rpt"/>
</dbReference>
<dbReference type="InterPro" id="IPR032867">
    <property type="entry name" value="DYW_dom"/>
</dbReference>
<dbReference type="InterPro" id="IPR046960">
    <property type="entry name" value="PPR_At4g14850-like_plant"/>
</dbReference>
<dbReference type="Proteomes" id="UP000298416">
    <property type="component" value="Unassembled WGS sequence"/>
</dbReference>
<feature type="domain" description="DYW" evidence="4">
    <location>
        <begin position="238"/>
        <end position="289"/>
    </location>
</feature>
<dbReference type="GO" id="GO:0003723">
    <property type="term" value="F:RNA binding"/>
    <property type="evidence" value="ECO:0007669"/>
    <property type="project" value="InterPro"/>
</dbReference>
<dbReference type="FunFam" id="1.25.40.10:FF:000073">
    <property type="entry name" value="Pentatricopeptide repeat-containing protein chloroplastic"/>
    <property type="match status" value="1"/>
</dbReference>
<sequence>MAIMKEPERLMLRGYLELALNLRTSSTFMLSLLYQGKLKAHLSPPGLSICIPILAMFPCVACSALIDGTSLHCCILESWLEWDVFVASSLVHMYCRFGFADRAYTIFKDMPFRDTGCWNSMISGFFQNDHAKEALSILDDMILEGVKMDSMTVATILSVCAQLNDLFRGMLIHLFVTKHGLEFNVFVSNALINIKNNHPDVAIKFFHRMQVNKVQPDLLTVVSLSSCVAQMKDPLWALLILHERLAIIFGILNTPPKTCIRIYKNLRVCGDCHSVTKLISKLTEREIILSKLKISVVIVFCSRRQEVPDISSVSLACSRNCSCSAYAYDTGGACLCLGSIAASTNNFSITNQLGQGGFGPVYKGDLANGQFCGCEKALSEV</sequence>
<dbReference type="Gene3D" id="1.25.40.10">
    <property type="entry name" value="Tetratricopeptide repeat domain"/>
    <property type="match status" value="2"/>
</dbReference>
<proteinExistence type="inferred from homology"/>
<evidence type="ECO:0000313" key="5">
    <source>
        <dbReference type="EMBL" id="KAG6385095.1"/>
    </source>
</evidence>
<dbReference type="PROSITE" id="PS51375">
    <property type="entry name" value="PPR"/>
    <property type="match status" value="1"/>
</dbReference>
<protein>
    <recommendedName>
        <fullName evidence="4">DYW domain-containing protein</fullName>
    </recommendedName>
</protein>
<keyword evidence="6" id="KW-1185">Reference proteome</keyword>
<dbReference type="GO" id="GO:0009451">
    <property type="term" value="P:RNA modification"/>
    <property type="evidence" value="ECO:0007669"/>
    <property type="project" value="InterPro"/>
</dbReference>
<evidence type="ECO:0000256" key="1">
    <source>
        <dbReference type="ARBA" id="ARBA00006643"/>
    </source>
</evidence>
<comment type="caution">
    <text evidence="5">The sequence shown here is derived from an EMBL/GenBank/DDBJ whole genome shotgun (WGS) entry which is preliminary data.</text>
</comment>
<gene>
    <name evidence="5" type="ORF">SASPL_153921</name>
</gene>
<evidence type="ECO:0000313" key="6">
    <source>
        <dbReference type="Proteomes" id="UP000298416"/>
    </source>
</evidence>
<dbReference type="Pfam" id="PF13041">
    <property type="entry name" value="PPR_2"/>
    <property type="match status" value="1"/>
</dbReference>